<dbReference type="RefSeq" id="WP_240621236.1">
    <property type="nucleotide sequence ID" value="NZ_BKAW01000003.1"/>
</dbReference>
<keyword evidence="4" id="KW-1185">Reference proteome</keyword>
<dbReference type="EMBL" id="BKAW01000003">
    <property type="protein sequence ID" value="GEQ01833.1"/>
    <property type="molecule type" value="Genomic_DNA"/>
</dbReference>
<evidence type="ECO:0000313" key="4">
    <source>
        <dbReference type="Proteomes" id="UP000321839"/>
    </source>
</evidence>
<feature type="domain" description="Phosphoribosyltransferase" evidence="2">
    <location>
        <begin position="105"/>
        <end position="180"/>
    </location>
</feature>
<dbReference type="PANTHER" id="PTHR47505:SF1">
    <property type="entry name" value="DNA UTILIZATION PROTEIN YHGH"/>
    <property type="match status" value="1"/>
</dbReference>
<sequence>MKLKTTNRCATCLKLRNETEILCSDCAELASKFKLMNKLYCHYRYDGIVKEMIQQYKFQRDVAIAEVIAEKVKLPHYKYYYIIPIPSPLFRDKERTFNPVQLVLDIQKVKYYCLLATHSHIKQSELSKEKRMQRPNPFVMEQSVDLKGKCILLIDDIYTTGLTVHNAAQLLLDRKIRKFDVFTFAR</sequence>
<dbReference type="CDD" id="cd06223">
    <property type="entry name" value="PRTases_typeI"/>
    <property type="match status" value="1"/>
</dbReference>
<reference evidence="3 4" key="1">
    <citation type="submission" date="2019-07" db="EMBL/GenBank/DDBJ databases">
        <title>Whole genome shotgun sequence of Staphylococcus cohnii subsp. urealyticus NBRC 109766.</title>
        <authorList>
            <person name="Hosoyama A."/>
            <person name="Uohara A."/>
            <person name="Ohji S."/>
            <person name="Ichikawa N."/>
        </authorList>
    </citation>
    <scope>NUCLEOTIDE SEQUENCE [LARGE SCALE GENOMIC DNA]</scope>
    <source>
        <strain evidence="3 4">NBRC 109766</strain>
    </source>
</reference>
<dbReference type="PANTHER" id="PTHR47505">
    <property type="entry name" value="DNA UTILIZATION PROTEIN YHGH"/>
    <property type="match status" value="1"/>
</dbReference>
<protein>
    <submittedName>
        <fullName evidence="3">Competence protein ComF</fullName>
    </submittedName>
</protein>
<dbReference type="AlphaFoldDB" id="A0AB34AFC7"/>
<comment type="caution">
    <text evidence="3">The sequence shown here is derived from an EMBL/GenBank/DDBJ whole genome shotgun (WGS) entry which is preliminary data.</text>
</comment>
<evidence type="ECO:0000256" key="1">
    <source>
        <dbReference type="ARBA" id="ARBA00008007"/>
    </source>
</evidence>
<evidence type="ECO:0000259" key="2">
    <source>
        <dbReference type="Pfam" id="PF00156"/>
    </source>
</evidence>
<comment type="similarity">
    <text evidence="1">Belongs to the ComF/GntX family.</text>
</comment>
<dbReference type="Gene3D" id="3.40.50.2020">
    <property type="match status" value="1"/>
</dbReference>
<accession>A0AB34AFC7</accession>
<proteinExistence type="inferred from homology"/>
<evidence type="ECO:0000313" key="3">
    <source>
        <dbReference type="EMBL" id="GEQ01833.1"/>
    </source>
</evidence>
<dbReference type="InterPro" id="IPR029057">
    <property type="entry name" value="PRTase-like"/>
</dbReference>
<dbReference type="InterPro" id="IPR000836">
    <property type="entry name" value="PRTase_dom"/>
</dbReference>
<organism evidence="3 4">
    <name type="scientific">Staphylococcus ureilyticus</name>
    <name type="common">Staphylococcus cohnii subsp. urealyticus</name>
    <dbReference type="NCBI Taxonomy" id="94138"/>
    <lineage>
        <taxon>Bacteria</taxon>
        <taxon>Bacillati</taxon>
        <taxon>Bacillota</taxon>
        <taxon>Bacilli</taxon>
        <taxon>Bacillales</taxon>
        <taxon>Staphylococcaceae</taxon>
        <taxon>Staphylococcus</taxon>
        <taxon>Staphylococcus cohnii species complex</taxon>
    </lineage>
</organism>
<dbReference type="SUPFAM" id="SSF53271">
    <property type="entry name" value="PRTase-like"/>
    <property type="match status" value="1"/>
</dbReference>
<dbReference type="InterPro" id="IPR051910">
    <property type="entry name" value="ComF/GntX_DNA_util-trans"/>
</dbReference>
<gene>
    <name evidence="3" type="ORF">SCO02_02740</name>
</gene>
<name>A0AB34AFC7_STAUR</name>
<dbReference type="Pfam" id="PF00156">
    <property type="entry name" value="Pribosyltran"/>
    <property type="match status" value="1"/>
</dbReference>
<dbReference type="Proteomes" id="UP000321839">
    <property type="component" value="Unassembled WGS sequence"/>
</dbReference>